<dbReference type="EMBL" id="JBHMEA010000006">
    <property type="protein sequence ID" value="MFB9230316.1"/>
    <property type="molecule type" value="Genomic_DNA"/>
</dbReference>
<evidence type="ECO:0000256" key="2">
    <source>
        <dbReference type="ARBA" id="ARBA00022801"/>
    </source>
</evidence>
<dbReference type="CDD" id="cd07402">
    <property type="entry name" value="MPP_GpdQ"/>
    <property type="match status" value="1"/>
</dbReference>
<dbReference type="PANTHER" id="PTHR42988">
    <property type="entry name" value="PHOSPHOHYDROLASE"/>
    <property type="match status" value="1"/>
</dbReference>
<name>A0ABV5JA32_9RHOB</name>
<sequence length="276" mass="30501">MSEFTEKLLIFTDIHISDLGKTIIDLDPLERFQTGLSHAIQTHPDTTRIIITGDLAHNGEIAEYQRLSNALKNLPVPVTLMIGNHDNRDNFLSVFPETKCTESGHVQEMLELGDTCLITLDTVDAPPYPKGRHAGHLCGARLAWLETALTRANGRRVLIFTHHPPFRVGFPAMDEIRLRNDTALMALLQRFPNVRHLFAGHVHRTISGNIGGLGFTVFKSPCHQMPMDLTGRDGSLSTDEPGAYGIVLLSADNVVAHTEDFEQARGPHPQLQPADA</sequence>
<keyword evidence="3" id="KW-0408">Iron</keyword>
<evidence type="ECO:0000256" key="3">
    <source>
        <dbReference type="ARBA" id="ARBA00023004"/>
    </source>
</evidence>
<keyword evidence="7" id="KW-1185">Reference proteome</keyword>
<dbReference type="PANTHER" id="PTHR42988:SF2">
    <property type="entry name" value="CYCLIC NUCLEOTIDE PHOSPHODIESTERASE CBUA0032-RELATED"/>
    <property type="match status" value="1"/>
</dbReference>
<protein>
    <submittedName>
        <fullName evidence="6">Phosphodiesterase</fullName>
    </submittedName>
</protein>
<dbReference type="InterPro" id="IPR050884">
    <property type="entry name" value="CNP_phosphodiesterase-III"/>
</dbReference>
<comment type="caution">
    <text evidence="6">The sequence shown here is derived from an EMBL/GenBank/DDBJ whole genome shotgun (WGS) entry which is preliminary data.</text>
</comment>
<evidence type="ECO:0000313" key="6">
    <source>
        <dbReference type="EMBL" id="MFB9230316.1"/>
    </source>
</evidence>
<evidence type="ECO:0000313" key="7">
    <source>
        <dbReference type="Proteomes" id="UP001589683"/>
    </source>
</evidence>
<dbReference type="Pfam" id="PF00149">
    <property type="entry name" value="Metallophos"/>
    <property type="match status" value="1"/>
</dbReference>
<dbReference type="InterPro" id="IPR004843">
    <property type="entry name" value="Calcineurin-like_PHP"/>
</dbReference>
<gene>
    <name evidence="6" type="ORF">ACFFUT_00770</name>
</gene>
<dbReference type="Gene3D" id="3.60.21.10">
    <property type="match status" value="1"/>
</dbReference>
<evidence type="ECO:0000256" key="1">
    <source>
        <dbReference type="ARBA" id="ARBA00022723"/>
    </source>
</evidence>
<dbReference type="InterPro" id="IPR026575">
    <property type="entry name" value="GpdQ/CpdA-like"/>
</dbReference>
<proteinExistence type="inferred from homology"/>
<evidence type="ECO:0000256" key="4">
    <source>
        <dbReference type="ARBA" id="ARBA00025742"/>
    </source>
</evidence>
<feature type="domain" description="Calcineurin-like phosphoesterase" evidence="5">
    <location>
        <begin position="7"/>
        <end position="204"/>
    </location>
</feature>
<dbReference type="InterPro" id="IPR029052">
    <property type="entry name" value="Metallo-depent_PP-like"/>
</dbReference>
<accession>A0ABV5JA32</accession>
<keyword evidence="2" id="KW-0378">Hydrolase</keyword>
<dbReference type="SUPFAM" id="SSF56300">
    <property type="entry name" value="Metallo-dependent phosphatases"/>
    <property type="match status" value="1"/>
</dbReference>
<reference evidence="6 7" key="1">
    <citation type="submission" date="2024-09" db="EMBL/GenBank/DDBJ databases">
        <authorList>
            <person name="Sun Q."/>
            <person name="Mori K."/>
        </authorList>
    </citation>
    <scope>NUCLEOTIDE SEQUENCE [LARGE SCALE GENOMIC DNA]</scope>
    <source>
        <strain evidence="6 7">CECT 8726</strain>
    </source>
</reference>
<organism evidence="6 7">
    <name type="scientific">Pseudohalocynthiibacter aestuariivivens</name>
    <dbReference type="NCBI Taxonomy" id="1591409"/>
    <lineage>
        <taxon>Bacteria</taxon>
        <taxon>Pseudomonadati</taxon>
        <taxon>Pseudomonadota</taxon>
        <taxon>Alphaproteobacteria</taxon>
        <taxon>Rhodobacterales</taxon>
        <taxon>Paracoccaceae</taxon>
        <taxon>Pseudohalocynthiibacter</taxon>
    </lineage>
</organism>
<dbReference type="RefSeq" id="WP_213888582.1">
    <property type="nucleotide sequence ID" value="NZ_JAGFNU010000004.1"/>
</dbReference>
<evidence type="ECO:0000259" key="5">
    <source>
        <dbReference type="Pfam" id="PF00149"/>
    </source>
</evidence>
<dbReference type="Proteomes" id="UP001589683">
    <property type="component" value="Unassembled WGS sequence"/>
</dbReference>
<comment type="similarity">
    <text evidence="4">Belongs to the cyclic nucleotide phosphodiesterase class-III family.</text>
</comment>
<keyword evidence="1" id="KW-0479">Metal-binding</keyword>